<organism evidence="2 3">
    <name type="scientific">Haloferula chungangensis</name>
    <dbReference type="NCBI Taxonomy" id="1048331"/>
    <lineage>
        <taxon>Bacteria</taxon>
        <taxon>Pseudomonadati</taxon>
        <taxon>Verrucomicrobiota</taxon>
        <taxon>Verrucomicrobiia</taxon>
        <taxon>Verrucomicrobiales</taxon>
        <taxon>Verrucomicrobiaceae</taxon>
        <taxon>Haloferula</taxon>
    </lineage>
</organism>
<reference evidence="3" key="1">
    <citation type="journal article" date="2019" name="Int. J. Syst. Evol. Microbiol.">
        <title>The Global Catalogue of Microorganisms (GCM) 10K type strain sequencing project: providing services to taxonomists for standard genome sequencing and annotation.</title>
        <authorList>
            <consortium name="The Broad Institute Genomics Platform"/>
            <consortium name="The Broad Institute Genome Sequencing Center for Infectious Disease"/>
            <person name="Wu L."/>
            <person name="Ma J."/>
        </authorList>
    </citation>
    <scope>NUCLEOTIDE SEQUENCE [LARGE SCALE GENOMIC DNA]</scope>
    <source>
        <strain evidence="3">CGMCC 4.1467</strain>
    </source>
</reference>
<evidence type="ECO:0000313" key="3">
    <source>
        <dbReference type="Proteomes" id="UP001596472"/>
    </source>
</evidence>
<gene>
    <name evidence="2" type="ORF">ACFQY0_09850</name>
</gene>
<comment type="caution">
    <text evidence="2">The sequence shown here is derived from an EMBL/GenBank/DDBJ whole genome shotgun (WGS) entry which is preliminary data.</text>
</comment>
<evidence type="ECO:0000313" key="2">
    <source>
        <dbReference type="EMBL" id="MFC7337478.1"/>
    </source>
</evidence>
<feature type="signal peptide" evidence="1">
    <location>
        <begin position="1"/>
        <end position="39"/>
    </location>
</feature>
<name>A0ABW2L749_9BACT</name>
<proteinExistence type="predicted"/>
<dbReference type="RefSeq" id="WP_379711796.1">
    <property type="nucleotide sequence ID" value="NZ_JBHTBS010000004.1"/>
</dbReference>
<dbReference type="Gene3D" id="2.60.40.10">
    <property type="entry name" value="Immunoglobulins"/>
    <property type="match status" value="1"/>
</dbReference>
<keyword evidence="3" id="KW-1185">Reference proteome</keyword>
<keyword evidence="1" id="KW-0732">Signal</keyword>
<feature type="chain" id="PRO_5045889692" description="Fibronectin type-III domain-containing protein" evidence="1">
    <location>
        <begin position="40"/>
        <end position="486"/>
    </location>
</feature>
<evidence type="ECO:0000256" key="1">
    <source>
        <dbReference type="SAM" id="SignalP"/>
    </source>
</evidence>
<dbReference type="Proteomes" id="UP001596472">
    <property type="component" value="Unassembled WGS sequence"/>
</dbReference>
<sequence>MTASSHPNQPDTRPPAAGSAVRTRIVLALAILSLLPASAQEQTAVEFTSDVFVLTENTQLASTEQGVDGFEFIPVVDIKLSALGYYDHEGDGFLRSHPVSLYKVSSQTLLASATISNTTPIDPASNFRYQPLTTPIRLTAGESYCVAGYDSGPEFDPFIVPAESMDGEVTVAPLINFVTYRGKGTSTPQTFPTTIYYSGIPRVCFYGANFKFQAVGSTPYYGVVESHSEPTPAASFSLPQTPSEITFNGVIPPDFGFAGEVSGLDIIPHTDLWVTDFGYYDHQGDGLNASYPFGIYDTRSGELLGSHTLAHNAPLDPDSHFRYATLATPIKLTAGTSYSIVRYADWPHVDEVIKDPNGGLALDPNFFLASFKAFFSNEGLLDPRRSEPTRDLDKIWAGVNFKITTTPPPAPLQITQFTRTSDAITIDWNSESGNSYSVEFSETLAAESWIEIATSLSATTSSHRYQDTDPDRLDLNQGFYRVRKIE</sequence>
<dbReference type="EMBL" id="JBHTBS010000004">
    <property type="protein sequence ID" value="MFC7337478.1"/>
    <property type="molecule type" value="Genomic_DNA"/>
</dbReference>
<accession>A0ABW2L749</accession>
<protein>
    <recommendedName>
        <fullName evidence="4">Fibronectin type-III domain-containing protein</fullName>
    </recommendedName>
</protein>
<evidence type="ECO:0008006" key="4">
    <source>
        <dbReference type="Google" id="ProtNLM"/>
    </source>
</evidence>
<dbReference type="InterPro" id="IPR013783">
    <property type="entry name" value="Ig-like_fold"/>
</dbReference>